<keyword evidence="1" id="KW-0732">Signal</keyword>
<protein>
    <submittedName>
        <fullName evidence="2">Porin family protein</fullName>
    </submittedName>
</protein>
<name>A0A9D2HT91_9BACE</name>
<reference evidence="2" key="2">
    <citation type="submission" date="2021-04" db="EMBL/GenBank/DDBJ databases">
        <authorList>
            <person name="Gilroy R."/>
        </authorList>
    </citation>
    <scope>NUCLEOTIDE SEQUENCE</scope>
    <source>
        <strain evidence="2">ChiHecec1B25-7008</strain>
    </source>
</reference>
<evidence type="ECO:0000313" key="3">
    <source>
        <dbReference type="Proteomes" id="UP000823860"/>
    </source>
</evidence>
<dbReference type="SUPFAM" id="SSF56925">
    <property type="entry name" value="OMPA-like"/>
    <property type="match status" value="1"/>
</dbReference>
<proteinExistence type="predicted"/>
<comment type="caution">
    <text evidence="2">The sequence shown here is derived from an EMBL/GenBank/DDBJ whole genome shotgun (WGS) entry which is preliminary data.</text>
</comment>
<dbReference type="Proteomes" id="UP000823860">
    <property type="component" value="Unassembled WGS sequence"/>
</dbReference>
<reference evidence="2" key="1">
    <citation type="journal article" date="2021" name="PeerJ">
        <title>Extensive microbial diversity within the chicken gut microbiome revealed by metagenomics and culture.</title>
        <authorList>
            <person name="Gilroy R."/>
            <person name="Ravi A."/>
            <person name="Getino M."/>
            <person name="Pursley I."/>
            <person name="Horton D.L."/>
            <person name="Alikhan N.F."/>
            <person name="Baker D."/>
            <person name="Gharbi K."/>
            <person name="Hall N."/>
            <person name="Watson M."/>
            <person name="Adriaenssens E.M."/>
            <person name="Foster-Nyarko E."/>
            <person name="Jarju S."/>
            <person name="Secka A."/>
            <person name="Antonio M."/>
            <person name="Oren A."/>
            <person name="Chaudhuri R.R."/>
            <person name="La Ragione R."/>
            <person name="Hildebrand F."/>
            <person name="Pallen M.J."/>
        </authorList>
    </citation>
    <scope>NUCLEOTIDE SEQUENCE</scope>
    <source>
        <strain evidence="2">ChiHecec1B25-7008</strain>
    </source>
</reference>
<gene>
    <name evidence="2" type="ORF">H9785_08690</name>
</gene>
<dbReference type="Gene3D" id="2.40.160.20">
    <property type="match status" value="1"/>
</dbReference>
<evidence type="ECO:0000256" key="1">
    <source>
        <dbReference type="SAM" id="SignalP"/>
    </source>
</evidence>
<accession>A0A9D2HT91</accession>
<dbReference type="AlphaFoldDB" id="A0A9D2HT91"/>
<feature type="signal peptide" evidence="1">
    <location>
        <begin position="1"/>
        <end position="19"/>
    </location>
</feature>
<dbReference type="EMBL" id="DWZE01000102">
    <property type="protein sequence ID" value="HJA84029.1"/>
    <property type="molecule type" value="Genomic_DNA"/>
</dbReference>
<organism evidence="2 3">
    <name type="scientific">Candidatus Bacteroides intestinavium</name>
    <dbReference type="NCBI Taxonomy" id="2838469"/>
    <lineage>
        <taxon>Bacteria</taxon>
        <taxon>Pseudomonadati</taxon>
        <taxon>Bacteroidota</taxon>
        <taxon>Bacteroidia</taxon>
        <taxon>Bacteroidales</taxon>
        <taxon>Bacteroidaceae</taxon>
        <taxon>Bacteroides</taxon>
    </lineage>
</organism>
<evidence type="ECO:0000313" key="2">
    <source>
        <dbReference type="EMBL" id="HJA84029.1"/>
    </source>
</evidence>
<sequence length="162" mass="17540">MKKLVLLFCLLVSVASAHAQFEKGKWVVNPSLTGLGLSYDTGLDKASFGLDVNGGAFVADNLALLIRGGLAWNEGGADTDVYSLGVGGRYYFSQVGIYLGANVNVDRWDWGEHSSDTKFSFGMEAGYAFFLSKTVALEPAVYWNINGDRSKIGLKLGFALYF</sequence>
<feature type="chain" id="PRO_5038779686" evidence="1">
    <location>
        <begin position="20"/>
        <end position="162"/>
    </location>
</feature>
<dbReference type="InterPro" id="IPR011250">
    <property type="entry name" value="OMP/PagP_B-barrel"/>
</dbReference>